<sequence>MQVYDLNSVKVYNLSCGKSLPDWLNERKRRMLLKKDADLRRRIQLIQDFEMPTVSTSISLSKDEKYILATGLYKPRIRCFDVNQMSLKFERCLDSEVLKFQLLDNDYSKIVFLQIDRYVEFHSKHGKYYRTRIPFFGRDFSILNTTSDLYFVGASSEVCRLNLQVGRFLSPLSTKADELNCCAFNEHHELFSCGTTQGIVECWDPRARNCVCRLDCAAQLIAHDSGIKELPSITALSYNGPTIMGVGTSTGQIQIYEMRVNKPIVTKDHNFNLPVKCIKFHRNDKNDNLVLSIDKRILKMWNQDTGKPFTSIEPESSLNDLCVVPNSGLMFMANEAPKILTYYLPDLGQPPAWCSMLTSITEELEESSQTQVYDDYKFLTRTEIDELGLSHLIGSNMLRAEMHGYYVRAEIYQKARSLVEPLKYSEYKKNRVEDVNKVESRIKEEKPLPKVNRMIAQKLESSSNTKANKLKKNLLLEGRFSKMFEDNNFEVDVSSEHYQRLVPVLPKVDPQSNNQRQPDEVRLNL</sequence>
<evidence type="ECO:0000313" key="12">
    <source>
        <dbReference type="Proteomes" id="UP000015101"/>
    </source>
</evidence>
<evidence type="ECO:0000259" key="7">
    <source>
        <dbReference type="Pfam" id="PF08159"/>
    </source>
</evidence>
<dbReference type="EnsemblMetazoa" id="HelroT72901">
    <property type="protein sequence ID" value="HelroP72901"/>
    <property type="gene ID" value="HelroG72901"/>
</dbReference>
<dbReference type="HOGENOM" id="CLU_009923_1_1_1"/>
<comment type="similarity">
    <text evidence="2">Belongs to the WD repeat NOL10/ENP2 family.</text>
</comment>
<dbReference type="InterPro" id="IPR056550">
    <property type="entry name" value="NOL10_2nd"/>
</dbReference>
<keyword evidence="4" id="KW-0677">Repeat</keyword>
<dbReference type="OMA" id="GYFMDVR"/>
<dbReference type="AlphaFoldDB" id="T1G170"/>
<dbReference type="Gene3D" id="2.130.10.10">
    <property type="entry name" value="YVTN repeat-like/Quinoprotein amine dehydrogenase"/>
    <property type="match status" value="1"/>
</dbReference>
<proteinExistence type="inferred from homology"/>
<organism evidence="11 12">
    <name type="scientific">Helobdella robusta</name>
    <name type="common">Californian leech</name>
    <dbReference type="NCBI Taxonomy" id="6412"/>
    <lineage>
        <taxon>Eukaryota</taxon>
        <taxon>Metazoa</taxon>
        <taxon>Spiralia</taxon>
        <taxon>Lophotrochozoa</taxon>
        <taxon>Annelida</taxon>
        <taxon>Clitellata</taxon>
        <taxon>Hirudinea</taxon>
        <taxon>Rhynchobdellida</taxon>
        <taxon>Glossiphoniidae</taxon>
        <taxon>Helobdella</taxon>
    </lineage>
</organism>
<evidence type="ECO:0000259" key="9">
    <source>
        <dbReference type="Pfam" id="PF23098"/>
    </source>
</evidence>
<feature type="domain" description="Nucleolar protein 10-like second" evidence="8">
    <location>
        <begin position="372"/>
        <end position="419"/>
    </location>
</feature>
<dbReference type="InterPro" id="IPR036322">
    <property type="entry name" value="WD40_repeat_dom_sf"/>
</dbReference>
<comment type="subcellular location">
    <subcellularLocation>
        <location evidence="1">Nucleus</location>
        <location evidence="1">Nucleolus</location>
    </subcellularLocation>
</comment>
<dbReference type="FunFam" id="2.130.10.10:FF:001909">
    <property type="entry name" value="WD repeat, SAM and U-box domain-containing protein"/>
    <property type="match status" value="1"/>
</dbReference>
<evidence type="ECO:0000313" key="11">
    <source>
        <dbReference type="EnsemblMetazoa" id="HelroP72901"/>
    </source>
</evidence>
<protein>
    <submittedName>
        <fullName evidence="10 11">Uncharacterized protein</fullName>
    </submittedName>
</protein>
<dbReference type="GO" id="GO:0000462">
    <property type="term" value="P:maturation of SSU-rRNA from tricistronic rRNA transcript (SSU-rRNA, 5.8S rRNA, LSU-rRNA)"/>
    <property type="evidence" value="ECO:0000318"/>
    <property type="project" value="GO_Central"/>
</dbReference>
<dbReference type="InParanoid" id="T1G170"/>
<dbReference type="Proteomes" id="UP000015101">
    <property type="component" value="Unassembled WGS sequence"/>
</dbReference>
<dbReference type="EMBL" id="KB095905">
    <property type="protein sequence ID" value="ESO09911.1"/>
    <property type="molecule type" value="Genomic_DNA"/>
</dbReference>
<feature type="domain" description="NUC153" evidence="7">
    <location>
        <begin position="479"/>
        <end position="503"/>
    </location>
</feature>
<dbReference type="KEGG" id="hro:HELRODRAFT_72901"/>
<evidence type="ECO:0000256" key="4">
    <source>
        <dbReference type="ARBA" id="ARBA00022737"/>
    </source>
</evidence>
<evidence type="ECO:0000256" key="1">
    <source>
        <dbReference type="ARBA" id="ARBA00004604"/>
    </source>
</evidence>
<dbReference type="Pfam" id="PF23098">
    <property type="entry name" value="Beta-prop_NOL10_N"/>
    <property type="match status" value="1"/>
</dbReference>
<dbReference type="Pfam" id="PF08159">
    <property type="entry name" value="NUC153"/>
    <property type="match status" value="1"/>
</dbReference>
<evidence type="ECO:0000313" key="10">
    <source>
        <dbReference type="EMBL" id="ESO09911.1"/>
    </source>
</evidence>
<evidence type="ECO:0000256" key="3">
    <source>
        <dbReference type="ARBA" id="ARBA00022574"/>
    </source>
</evidence>
<dbReference type="InterPro" id="IPR012580">
    <property type="entry name" value="NUC153"/>
</dbReference>
<reference evidence="10 12" key="2">
    <citation type="journal article" date="2013" name="Nature">
        <title>Insights into bilaterian evolution from three spiralian genomes.</title>
        <authorList>
            <person name="Simakov O."/>
            <person name="Marletaz F."/>
            <person name="Cho S.J."/>
            <person name="Edsinger-Gonzales E."/>
            <person name="Havlak P."/>
            <person name="Hellsten U."/>
            <person name="Kuo D.H."/>
            <person name="Larsson T."/>
            <person name="Lv J."/>
            <person name="Arendt D."/>
            <person name="Savage R."/>
            <person name="Osoegawa K."/>
            <person name="de Jong P."/>
            <person name="Grimwood J."/>
            <person name="Chapman J.A."/>
            <person name="Shapiro H."/>
            <person name="Aerts A."/>
            <person name="Otillar R.P."/>
            <person name="Terry A.Y."/>
            <person name="Boore J.L."/>
            <person name="Grigoriev I.V."/>
            <person name="Lindberg D.R."/>
            <person name="Seaver E.C."/>
            <person name="Weisblat D.A."/>
            <person name="Putnam N.H."/>
            <person name="Rokhsar D.S."/>
        </authorList>
    </citation>
    <scope>NUCLEOTIDE SEQUENCE</scope>
</reference>
<dbReference type="EMBL" id="AMQM01002836">
    <property type="status" value="NOT_ANNOTATED_CDS"/>
    <property type="molecule type" value="Genomic_DNA"/>
</dbReference>
<dbReference type="SUPFAM" id="SSF50978">
    <property type="entry name" value="WD40 repeat-like"/>
    <property type="match status" value="1"/>
</dbReference>
<evidence type="ECO:0000256" key="2">
    <source>
        <dbReference type="ARBA" id="ARBA00005264"/>
    </source>
</evidence>
<dbReference type="InterPro" id="IPR040382">
    <property type="entry name" value="NOL10/Enp2"/>
</dbReference>
<dbReference type="RefSeq" id="XP_009011725.1">
    <property type="nucleotide sequence ID" value="XM_009013477.1"/>
</dbReference>
<gene>
    <name evidence="11" type="primary">20214818</name>
    <name evidence="10" type="ORF">HELRODRAFT_72901</name>
</gene>
<dbReference type="GO" id="GO:0005730">
    <property type="term" value="C:nucleolus"/>
    <property type="evidence" value="ECO:0000318"/>
    <property type="project" value="GO_Central"/>
</dbReference>
<name>T1G170_HELRO</name>
<keyword evidence="5" id="KW-0539">Nucleus</keyword>
<reference evidence="11" key="3">
    <citation type="submission" date="2015-06" db="UniProtKB">
        <authorList>
            <consortium name="EnsemblMetazoa"/>
        </authorList>
    </citation>
    <scope>IDENTIFICATION</scope>
</reference>
<dbReference type="InterPro" id="IPR056551">
    <property type="entry name" value="Beta-prop_NOL10_N"/>
</dbReference>
<evidence type="ECO:0000256" key="5">
    <source>
        <dbReference type="ARBA" id="ARBA00023242"/>
    </source>
</evidence>
<accession>T1G170</accession>
<feature type="domain" description="Nucleolar protein 10-like N-terminal" evidence="9">
    <location>
        <begin position="1"/>
        <end position="369"/>
    </location>
</feature>
<keyword evidence="12" id="KW-1185">Reference proteome</keyword>
<dbReference type="CTD" id="20214818"/>
<dbReference type="eggNOG" id="KOG2321">
    <property type="taxonomic scope" value="Eukaryota"/>
</dbReference>
<dbReference type="GeneID" id="20214818"/>
<keyword evidence="3" id="KW-0853">WD repeat</keyword>
<evidence type="ECO:0000256" key="6">
    <source>
        <dbReference type="SAM" id="MobiDB-lite"/>
    </source>
</evidence>
<feature type="region of interest" description="Disordered" evidence="6">
    <location>
        <begin position="506"/>
        <end position="525"/>
    </location>
</feature>
<dbReference type="Pfam" id="PF23097">
    <property type="entry name" value="NOL10_2nd"/>
    <property type="match status" value="1"/>
</dbReference>
<dbReference type="STRING" id="6412.T1G170"/>
<reference evidence="12" key="1">
    <citation type="submission" date="2012-12" db="EMBL/GenBank/DDBJ databases">
        <authorList>
            <person name="Hellsten U."/>
            <person name="Grimwood J."/>
            <person name="Chapman J.A."/>
            <person name="Shapiro H."/>
            <person name="Aerts A."/>
            <person name="Otillar R.P."/>
            <person name="Terry A.Y."/>
            <person name="Boore J.L."/>
            <person name="Simakov O."/>
            <person name="Marletaz F."/>
            <person name="Cho S.-J."/>
            <person name="Edsinger-Gonzales E."/>
            <person name="Havlak P."/>
            <person name="Kuo D.-H."/>
            <person name="Larsson T."/>
            <person name="Lv J."/>
            <person name="Arendt D."/>
            <person name="Savage R."/>
            <person name="Osoegawa K."/>
            <person name="de Jong P."/>
            <person name="Lindberg D.R."/>
            <person name="Seaver E.C."/>
            <person name="Weisblat D.A."/>
            <person name="Putnam N.H."/>
            <person name="Grigoriev I.V."/>
            <person name="Rokhsar D.S."/>
        </authorList>
    </citation>
    <scope>NUCLEOTIDE SEQUENCE</scope>
</reference>
<dbReference type="InterPro" id="IPR015943">
    <property type="entry name" value="WD40/YVTN_repeat-like_dom_sf"/>
</dbReference>
<dbReference type="GO" id="GO:0032040">
    <property type="term" value="C:small-subunit processome"/>
    <property type="evidence" value="ECO:0000318"/>
    <property type="project" value="GO_Central"/>
</dbReference>
<dbReference type="PANTHER" id="PTHR14927:SF0">
    <property type="entry name" value="NUCLEOLAR PROTEIN 10"/>
    <property type="match status" value="1"/>
</dbReference>
<dbReference type="OrthoDB" id="273340at2759"/>
<dbReference type="PANTHER" id="PTHR14927">
    <property type="entry name" value="NUCLEOLAR PROTEIN 10"/>
    <property type="match status" value="1"/>
</dbReference>
<evidence type="ECO:0000259" key="8">
    <source>
        <dbReference type="Pfam" id="PF23097"/>
    </source>
</evidence>
<dbReference type="FunCoup" id="T1G170">
    <property type="interactions" value="1851"/>
</dbReference>